<proteinExistence type="predicted"/>
<evidence type="ECO:0000313" key="1">
    <source>
        <dbReference type="EMBL" id="JAE06169.1"/>
    </source>
</evidence>
<accession>A0A0A9F4Q0</accession>
<reference evidence="1" key="1">
    <citation type="submission" date="2014-09" db="EMBL/GenBank/DDBJ databases">
        <authorList>
            <person name="Magalhaes I.L.F."/>
            <person name="Oliveira U."/>
            <person name="Santos F.R."/>
            <person name="Vidigal T.H.D.A."/>
            <person name="Brescovit A.D."/>
            <person name="Santos A.J."/>
        </authorList>
    </citation>
    <scope>NUCLEOTIDE SEQUENCE</scope>
    <source>
        <tissue evidence="1">Shoot tissue taken approximately 20 cm above the soil surface</tissue>
    </source>
</reference>
<sequence length="43" mass="4643">MELFTRPSIAPRSFTSTGIAILSRTAKASSSALVYARQITVGW</sequence>
<reference evidence="1" key="2">
    <citation type="journal article" date="2015" name="Data Brief">
        <title>Shoot transcriptome of the giant reed, Arundo donax.</title>
        <authorList>
            <person name="Barrero R.A."/>
            <person name="Guerrero F.D."/>
            <person name="Moolhuijzen P."/>
            <person name="Goolsby J.A."/>
            <person name="Tidwell J."/>
            <person name="Bellgard S.E."/>
            <person name="Bellgard M.I."/>
        </authorList>
    </citation>
    <scope>NUCLEOTIDE SEQUENCE</scope>
    <source>
        <tissue evidence="1">Shoot tissue taken approximately 20 cm above the soil surface</tissue>
    </source>
</reference>
<dbReference type="EMBL" id="GBRH01191727">
    <property type="protein sequence ID" value="JAE06169.1"/>
    <property type="molecule type" value="Transcribed_RNA"/>
</dbReference>
<organism evidence="1">
    <name type="scientific">Arundo donax</name>
    <name type="common">Giant reed</name>
    <name type="synonym">Donax arundinaceus</name>
    <dbReference type="NCBI Taxonomy" id="35708"/>
    <lineage>
        <taxon>Eukaryota</taxon>
        <taxon>Viridiplantae</taxon>
        <taxon>Streptophyta</taxon>
        <taxon>Embryophyta</taxon>
        <taxon>Tracheophyta</taxon>
        <taxon>Spermatophyta</taxon>
        <taxon>Magnoliopsida</taxon>
        <taxon>Liliopsida</taxon>
        <taxon>Poales</taxon>
        <taxon>Poaceae</taxon>
        <taxon>PACMAD clade</taxon>
        <taxon>Arundinoideae</taxon>
        <taxon>Arundineae</taxon>
        <taxon>Arundo</taxon>
    </lineage>
</organism>
<name>A0A0A9F4Q0_ARUDO</name>
<dbReference type="AlphaFoldDB" id="A0A0A9F4Q0"/>
<protein>
    <submittedName>
        <fullName evidence="1">T-complex protein 1 subunit gamma</fullName>
    </submittedName>
</protein>